<evidence type="ECO:0000313" key="8">
    <source>
        <dbReference type="Proteomes" id="UP000295783"/>
    </source>
</evidence>
<dbReference type="Proteomes" id="UP000295783">
    <property type="component" value="Unassembled WGS sequence"/>
</dbReference>
<dbReference type="PRINTS" id="PR00469">
    <property type="entry name" value="PNDRDTASEII"/>
</dbReference>
<dbReference type="Pfam" id="PF07992">
    <property type="entry name" value="Pyr_redox_2"/>
    <property type="match status" value="1"/>
</dbReference>
<dbReference type="AlphaFoldDB" id="A0A4R6WJY6"/>
<protein>
    <submittedName>
        <fullName evidence="7">Sarcosine oxidase subunit alpha</fullName>
    </submittedName>
</protein>
<dbReference type="Pfam" id="PF17806">
    <property type="entry name" value="SO_alpha_A3"/>
    <property type="match status" value="1"/>
</dbReference>
<sequence length="1004" mass="109287">MSAQKNRLATGGRIDRSRPVRFTFDGKAYYGYQGDSLASALLANGVTLVGRSFKYHRPRGIVSAGAEEPNALIEVGTGNRREPNTRAPQIELYDGLTTASQNRWPSLDFDLGAVNSCLSRFFPSGFYYKTFKWPKDGWLFYEKFIRRMAGLGTGSTEADPDRYDKVYGHCDVMVVGGGPAGIAAALAAGRAGARVVLVDEQSELGGSLLSERDRSIDGKPAMDWVAAAEAELAAMPEVKVLTRTTAFAYLDANMLSCVERITDHIGPNASGPRQRLWRIRAREVILATGSIERPLVYSDNDRPGCMLASAGRTYVNRYGTAPGQRVVILTNNDTAYQTALDFAAAGVSVAAVVDLRANPQGALVQATRDKGIEVIANSAITHVKGAKQVKEVDVMSLSADGKSVTGGVRHIYCDTVLSSGGWQPTVHLHSQTRAKVVWNEELHAFVPGPVMPGQNNVSVGAAKGVFGLADCLAEGHEAGAEAARRFGFTNAAGSAAGAEAEPAAEPLRPMWIVPSDKPVGQGGKHFVDYQNDVTAADVMLAHREGYLSVEHLKRYTTMGMATDQGKTSNVNALAIMAGLRGMNIPEVGTTTFRPPYTPVTFGVFAGPDKGDFLDPIRKTPIHQWHADHGAAFECVGQWHRAWYYPKAGESMHDAVNREVKATRDSVGIVDASTLGKIDIQGPDAAWFLNMVYTNAWTKLEPGKCRYGFMCGEDGMVFDDGVTSRIAENHFHMTTTTGGAARVLSWLEEWHQCEWPDRKVYFTSVTEQWAVFALNGPNSRKVLEKVVSGIDLSEEAFPFMSWRDCEVAGVKARIFRISFTGALSFEVNVPPSYALHVWRALMSAGEEFNITPYGTEALHVLRAEKGFVIVGQETDGTMTPQDLGFEWIIGKAKPDFIGRRSHLRSDTARPDRKHLVGLLTENPQEVLPEGAQIVEHVKDKPPMTMIGHVTSSYWSPNANRSIAMAVIKNGRNRMGQTVYLPYDGKVVAARIAKTDFLQDGAAANA</sequence>
<evidence type="ECO:0000256" key="2">
    <source>
        <dbReference type="ARBA" id="ARBA00023002"/>
    </source>
</evidence>
<dbReference type="RefSeq" id="WP_133614185.1">
    <property type="nucleotide sequence ID" value="NZ_SNYW01000010.1"/>
</dbReference>
<dbReference type="NCBIfam" id="TIGR01372">
    <property type="entry name" value="soxA"/>
    <property type="match status" value="1"/>
</dbReference>
<comment type="similarity">
    <text evidence="1">Belongs to the GcvT family.</text>
</comment>
<feature type="domain" description="FAD/NAD(P)-binding" evidence="4">
    <location>
        <begin position="171"/>
        <end position="431"/>
    </location>
</feature>
<comment type="caution">
    <text evidence="7">The sequence shown here is derived from an EMBL/GenBank/DDBJ whole genome shotgun (WGS) entry which is preliminary data.</text>
</comment>
<dbReference type="InterPro" id="IPR029043">
    <property type="entry name" value="GcvT/YgfZ_C"/>
</dbReference>
<dbReference type="PIRSF" id="PIRSF037980">
    <property type="entry name" value="SoxA"/>
    <property type="match status" value="1"/>
</dbReference>
<dbReference type="InterPro" id="IPR041854">
    <property type="entry name" value="BFD-like_2Fe2S-bd_dom_sf"/>
</dbReference>
<dbReference type="OrthoDB" id="5287468at2"/>
<dbReference type="Gene3D" id="3.30.1360.120">
    <property type="entry name" value="Probable tRNA modification gtpase trme, domain 1"/>
    <property type="match status" value="1"/>
</dbReference>
<dbReference type="SUPFAM" id="SSF51905">
    <property type="entry name" value="FAD/NAD(P)-binding domain"/>
    <property type="match status" value="1"/>
</dbReference>
<dbReference type="InterPro" id="IPR036188">
    <property type="entry name" value="FAD/NAD-bd_sf"/>
</dbReference>
<keyword evidence="8" id="KW-1185">Reference proteome</keyword>
<dbReference type="InterPro" id="IPR006277">
    <property type="entry name" value="Sarcosine_oxidase_asu"/>
</dbReference>
<feature type="domain" description="Aminomethyltransferase C-terminal" evidence="5">
    <location>
        <begin position="912"/>
        <end position="995"/>
    </location>
</feature>
<dbReference type="InterPro" id="IPR006222">
    <property type="entry name" value="GCVT_N"/>
</dbReference>
<proteinExistence type="inferred from homology"/>
<dbReference type="InterPro" id="IPR027266">
    <property type="entry name" value="TrmE/GcvT-like"/>
</dbReference>
<dbReference type="Pfam" id="PF13510">
    <property type="entry name" value="Fer2_4"/>
    <property type="match status" value="1"/>
</dbReference>
<evidence type="ECO:0000259" key="4">
    <source>
        <dbReference type="Pfam" id="PF07992"/>
    </source>
</evidence>
<dbReference type="SUPFAM" id="SSF103025">
    <property type="entry name" value="Folate-binding domain"/>
    <property type="match status" value="1"/>
</dbReference>
<accession>A0A4R6WJY6</accession>
<gene>
    <name evidence="7" type="ORF">A8950_2711</name>
</gene>
<dbReference type="Pfam" id="PF01571">
    <property type="entry name" value="GCV_T"/>
    <property type="match status" value="1"/>
</dbReference>
<evidence type="ECO:0000256" key="1">
    <source>
        <dbReference type="ARBA" id="ARBA00008609"/>
    </source>
</evidence>
<dbReference type="InterPro" id="IPR013977">
    <property type="entry name" value="GcvT_C"/>
</dbReference>
<keyword evidence="2" id="KW-0560">Oxidoreductase</keyword>
<feature type="domain" description="SoxA A3" evidence="6">
    <location>
        <begin position="523"/>
        <end position="606"/>
    </location>
</feature>
<dbReference type="SUPFAM" id="SSF101790">
    <property type="entry name" value="Aminomethyltransferase beta-barrel domain"/>
    <property type="match status" value="1"/>
</dbReference>
<dbReference type="GO" id="GO:0046653">
    <property type="term" value="P:tetrahydrofolate metabolic process"/>
    <property type="evidence" value="ECO:0007669"/>
    <property type="project" value="InterPro"/>
</dbReference>
<name>A0A4R6WJY6_9PROT</name>
<reference evidence="7 8" key="1">
    <citation type="submission" date="2019-03" db="EMBL/GenBank/DDBJ databases">
        <title>Genomic Encyclopedia of Type Strains, Phase III (KMG-III): the genomes of soil and plant-associated and newly described type strains.</title>
        <authorList>
            <person name="Whitman W."/>
        </authorList>
    </citation>
    <scope>NUCLEOTIDE SEQUENCE [LARGE SCALE GENOMIC DNA]</scope>
    <source>
        <strain evidence="7 8">CGMCC 1.7660</strain>
    </source>
</reference>
<evidence type="ECO:0000259" key="3">
    <source>
        <dbReference type="Pfam" id="PF01571"/>
    </source>
</evidence>
<dbReference type="Gene3D" id="3.10.20.440">
    <property type="entry name" value="2Fe-2S iron-sulphur cluster binding domain, sarcosine oxidase, alpha subunit, N-terminal domain"/>
    <property type="match status" value="1"/>
</dbReference>
<feature type="domain" description="GCVT N-terminal" evidence="3">
    <location>
        <begin position="621"/>
        <end position="892"/>
    </location>
</feature>
<organism evidence="7 8">
    <name type="scientific">Dongia mobilis</name>
    <dbReference type="NCBI Taxonomy" id="578943"/>
    <lineage>
        <taxon>Bacteria</taxon>
        <taxon>Pseudomonadati</taxon>
        <taxon>Pseudomonadota</taxon>
        <taxon>Alphaproteobacteria</taxon>
        <taxon>Rhodospirillales</taxon>
        <taxon>Dongiaceae</taxon>
        <taxon>Dongia</taxon>
    </lineage>
</organism>
<dbReference type="InterPro" id="IPR028896">
    <property type="entry name" value="GcvT/YgfZ/DmdA"/>
</dbReference>
<dbReference type="InterPro" id="IPR042204">
    <property type="entry name" value="2Fe-2S-bd_N"/>
</dbReference>
<dbReference type="InterPro" id="IPR041117">
    <property type="entry name" value="SoxA_A3"/>
</dbReference>
<dbReference type="InterPro" id="IPR023753">
    <property type="entry name" value="FAD/NAD-binding_dom"/>
</dbReference>
<dbReference type="EMBL" id="SNYW01000010">
    <property type="protein sequence ID" value="TDQ80843.1"/>
    <property type="molecule type" value="Genomic_DNA"/>
</dbReference>
<dbReference type="PRINTS" id="PR00368">
    <property type="entry name" value="FADPNR"/>
</dbReference>
<dbReference type="PANTHER" id="PTHR43757">
    <property type="entry name" value="AMINOMETHYLTRANSFERASE"/>
    <property type="match status" value="1"/>
</dbReference>
<dbReference type="GO" id="GO:0008115">
    <property type="term" value="F:sarcosine oxidase activity"/>
    <property type="evidence" value="ECO:0007669"/>
    <property type="project" value="InterPro"/>
</dbReference>
<dbReference type="Gene3D" id="3.50.50.60">
    <property type="entry name" value="FAD/NAD(P)-binding domain"/>
    <property type="match status" value="2"/>
</dbReference>
<dbReference type="Gene3D" id="1.10.10.1100">
    <property type="entry name" value="BFD-like [2Fe-2S]-binding domain"/>
    <property type="match status" value="1"/>
</dbReference>
<dbReference type="Pfam" id="PF08669">
    <property type="entry name" value="GCV_T_C"/>
    <property type="match status" value="1"/>
</dbReference>
<dbReference type="PANTHER" id="PTHR43757:SF2">
    <property type="entry name" value="AMINOMETHYLTRANSFERASE, MITOCHONDRIAL"/>
    <property type="match status" value="1"/>
</dbReference>
<evidence type="ECO:0000259" key="5">
    <source>
        <dbReference type="Pfam" id="PF08669"/>
    </source>
</evidence>
<evidence type="ECO:0000313" key="7">
    <source>
        <dbReference type="EMBL" id="TDQ80843.1"/>
    </source>
</evidence>
<evidence type="ECO:0000259" key="6">
    <source>
        <dbReference type="Pfam" id="PF17806"/>
    </source>
</evidence>